<name>A0AAN7QC95_9COLE</name>
<reference evidence="3" key="1">
    <citation type="submission" date="2023-01" db="EMBL/GenBank/DDBJ databases">
        <title>Key to firefly adult light organ development and bioluminescence: homeobox transcription factors regulate luciferase expression and transportation to peroxisome.</title>
        <authorList>
            <person name="Fu X."/>
        </authorList>
    </citation>
    <scope>NUCLEOTIDE SEQUENCE [LARGE SCALE GENOMIC DNA]</scope>
</reference>
<dbReference type="InterPro" id="IPR041426">
    <property type="entry name" value="Mos1_HTH"/>
</dbReference>
<evidence type="ECO:0000313" key="2">
    <source>
        <dbReference type="EMBL" id="KAK4873003.1"/>
    </source>
</evidence>
<protein>
    <recommendedName>
        <fullName evidence="1">Mos1 transposase HTH domain-containing protein</fullName>
    </recommendedName>
</protein>
<evidence type="ECO:0000313" key="3">
    <source>
        <dbReference type="Proteomes" id="UP001353858"/>
    </source>
</evidence>
<proteinExistence type="predicted"/>
<dbReference type="EMBL" id="JARPUR010000007">
    <property type="protein sequence ID" value="KAK4873003.1"/>
    <property type="molecule type" value="Genomic_DNA"/>
</dbReference>
<organism evidence="2 3">
    <name type="scientific">Aquatica leii</name>
    <dbReference type="NCBI Taxonomy" id="1421715"/>
    <lineage>
        <taxon>Eukaryota</taxon>
        <taxon>Metazoa</taxon>
        <taxon>Ecdysozoa</taxon>
        <taxon>Arthropoda</taxon>
        <taxon>Hexapoda</taxon>
        <taxon>Insecta</taxon>
        <taxon>Pterygota</taxon>
        <taxon>Neoptera</taxon>
        <taxon>Endopterygota</taxon>
        <taxon>Coleoptera</taxon>
        <taxon>Polyphaga</taxon>
        <taxon>Elateriformia</taxon>
        <taxon>Elateroidea</taxon>
        <taxon>Lampyridae</taxon>
        <taxon>Luciolinae</taxon>
        <taxon>Aquatica</taxon>
    </lineage>
</organism>
<feature type="domain" description="Mos1 transposase HTH" evidence="1">
    <location>
        <begin position="2"/>
        <end position="43"/>
    </location>
</feature>
<dbReference type="PANTHER" id="PTHR46060:SF1">
    <property type="entry name" value="MARINER MOS1 TRANSPOSASE-LIKE PROTEIN"/>
    <property type="match status" value="1"/>
</dbReference>
<dbReference type="Proteomes" id="UP001353858">
    <property type="component" value="Unassembled WGS sequence"/>
</dbReference>
<gene>
    <name evidence="2" type="ORF">RN001_015032</name>
</gene>
<dbReference type="Gene3D" id="1.10.10.1450">
    <property type="match status" value="1"/>
</dbReference>
<dbReference type="Pfam" id="PF17906">
    <property type="entry name" value="HTH_48"/>
    <property type="match status" value="1"/>
</dbReference>
<dbReference type="AlphaFoldDB" id="A0AAN7QC95"/>
<dbReference type="PANTHER" id="PTHR46060">
    <property type="entry name" value="MARINER MOS1 TRANSPOSASE-LIKE PROTEIN"/>
    <property type="match status" value="1"/>
</dbReference>
<accession>A0AAN7QC95</accession>
<keyword evidence="3" id="KW-1185">Reference proteome</keyword>
<dbReference type="InterPro" id="IPR052709">
    <property type="entry name" value="Transposase-MT_Hybrid"/>
</dbReference>
<evidence type="ECO:0000259" key="1">
    <source>
        <dbReference type="Pfam" id="PF17906"/>
    </source>
</evidence>
<sequence>MIYYDFRRGLTQEQGINQLNSTFGDEAPSTATVYRWYTLFKRGRSLLTDEVKGRLKSAVLSENIDAVRSLIEEDRHVTLLLI</sequence>
<comment type="caution">
    <text evidence="2">The sequence shown here is derived from an EMBL/GenBank/DDBJ whole genome shotgun (WGS) entry which is preliminary data.</text>
</comment>